<dbReference type="KEGG" id="mass:CR152_21755"/>
<evidence type="ECO:0000313" key="8">
    <source>
        <dbReference type="Proteomes" id="UP000229897"/>
    </source>
</evidence>
<dbReference type="Proteomes" id="UP000229897">
    <property type="component" value="Chromosome"/>
</dbReference>
<dbReference type="Pfam" id="PF03466">
    <property type="entry name" value="LysR_substrate"/>
    <property type="match status" value="1"/>
</dbReference>
<dbReference type="PANTHER" id="PTHR30346:SF17">
    <property type="entry name" value="LYSR FAMILY TRANSCRIPTIONAL REGULATOR"/>
    <property type="match status" value="1"/>
</dbReference>
<feature type="domain" description="HTH lysR-type" evidence="6">
    <location>
        <begin position="9"/>
        <end position="66"/>
    </location>
</feature>
<accession>A0A2D2DPE9</accession>
<reference evidence="7" key="1">
    <citation type="submission" date="2017-10" db="EMBL/GenBank/DDBJ databases">
        <title>Massilia psychrophilum sp. nov., a novel purple-pigmented bacterium isolated from Tianshan glacier, Xinjiang Municipality, China.</title>
        <authorList>
            <person name="Wang H."/>
        </authorList>
    </citation>
    <scope>NUCLEOTIDE SEQUENCE [LARGE SCALE GENOMIC DNA]</scope>
    <source>
        <strain evidence="7">B2</strain>
    </source>
</reference>
<evidence type="ECO:0000256" key="3">
    <source>
        <dbReference type="ARBA" id="ARBA00023125"/>
    </source>
</evidence>
<dbReference type="RefSeq" id="WP_099878469.1">
    <property type="nucleotide sequence ID" value="NZ_CP024608.1"/>
</dbReference>
<dbReference type="EMBL" id="CP024608">
    <property type="protein sequence ID" value="ATQ76854.1"/>
    <property type="molecule type" value="Genomic_DNA"/>
</dbReference>
<keyword evidence="4" id="KW-0804">Transcription</keyword>
<dbReference type="SUPFAM" id="SSF46785">
    <property type="entry name" value="Winged helix' DNA-binding domain"/>
    <property type="match status" value="1"/>
</dbReference>
<dbReference type="InterPro" id="IPR000847">
    <property type="entry name" value="LysR_HTH_N"/>
</dbReference>
<keyword evidence="2" id="KW-0805">Transcription regulation</keyword>
<dbReference type="PANTHER" id="PTHR30346">
    <property type="entry name" value="TRANSCRIPTIONAL DUAL REGULATOR HCAR-RELATED"/>
    <property type="match status" value="1"/>
</dbReference>
<keyword evidence="3" id="KW-0238">DNA-binding</keyword>
<evidence type="ECO:0000256" key="2">
    <source>
        <dbReference type="ARBA" id="ARBA00023015"/>
    </source>
</evidence>
<evidence type="ECO:0000259" key="6">
    <source>
        <dbReference type="PROSITE" id="PS50931"/>
    </source>
</evidence>
<dbReference type="PROSITE" id="PS50931">
    <property type="entry name" value="HTH_LYSR"/>
    <property type="match status" value="1"/>
</dbReference>
<gene>
    <name evidence="7" type="ORF">CR152_21755</name>
</gene>
<name>A0A2D2DPE9_9BURK</name>
<evidence type="ECO:0000256" key="1">
    <source>
        <dbReference type="ARBA" id="ARBA00009437"/>
    </source>
</evidence>
<evidence type="ECO:0000256" key="5">
    <source>
        <dbReference type="SAM" id="MobiDB-lite"/>
    </source>
</evidence>
<protein>
    <submittedName>
        <fullName evidence="7">LysR family transcriptional regulator</fullName>
    </submittedName>
</protein>
<sequence>MLMLSKHLPSTRTLQCYLAVAQELNFRRAAELLNMSQPPLSRQIKGLEDMLRVQLIVRDTHRVSLTTAGEAFKEEAYKILLALDLAVAGVKAGLHDDDAAMVRIGLTSVINHSLMPELNALVTDPAFTGGRALERAWSRRLVERVRGGELDLAIVGDIVPPTEDLAVETVGSEPMILVLPASHPAAAKTEVDLAELGATPLFWFSRTDNPAFYDKCERSFRHFGYAAPRRLEPKDFTMLLASVAAGEGVALCPQSMQATSRIGVAYRALPPALARLLSIDVQVVSRAHETRAAVLDKVEAIRTALGAAPSRVTSSARPGLDRLAGPMPDSGR</sequence>
<dbReference type="InterPro" id="IPR036390">
    <property type="entry name" value="WH_DNA-bd_sf"/>
</dbReference>
<dbReference type="Gene3D" id="3.40.190.10">
    <property type="entry name" value="Periplasmic binding protein-like II"/>
    <property type="match status" value="2"/>
</dbReference>
<dbReference type="Pfam" id="PF00126">
    <property type="entry name" value="HTH_1"/>
    <property type="match status" value="1"/>
</dbReference>
<dbReference type="GO" id="GO:0003700">
    <property type="term" value="F:DNA-binding transcription factor activity"/>
    <property type="evidence" value="ECO:0007669"/>
    <property type="project" value="InterPro"/>
</dbReference>
<comment type="similarity">
    <text evidence="1">Belongs to the LysR transcriptional regulatory family.</text>
</comment>
<evidence type="ECO:0000256" key="4">
    <source>
        <dbReference type="ARBA" id="ARBA00023163"/>
    </source>
</evidence>
<dbReference type="InterPro" id="IPR036388">
    <property type="entry name" value="WH-like_DNA-bd_sf"/>
</dbReference>
<organism evidence="7 8">
    <name type="scientific">Massilia violaceinigra</name>
    <dbReference type="NCBI Taxonomy" id="2045208"/>
    <lineage>
        <taxon>Bacteria</taxon>
        <taxon>Pseudomonadati</taxon>
        <taxon>Pseudomonadota</taxon>
        <taxon>Betaproteobacteria</taxon>
        <taxon>Burkholderiales</taxon>
        <taxon>Oxalobacteraceae</taxon>
        <taxon>Telluria group</taxon>
        <taxon>Massilia</taxon>
    </lineage>
</organism>
<keyword evidence="8" id="KW-1185">Reference proteome</keyword>
<evidence type="ECO:0000313" key="7">
    <source>
        <dbReference type="EMBL" id="ATQ76854.1"/>
    </source>
</evidence>
<dbReference type="GO" id="GO:0003677">
    <property type="term" value="F:DNA binding"/>
    <property type="evidence" value="ECO:0007669"/>
    <property type="project" value="UniProtKB-KW"/>
</dbReference>
<dbReference type="AlphaFoldDB" id="A0A2D2DPE9"/>
<dbReference type="InterPro" id="IPR005119">
    <property type="entry name" value="LysR_subst-bd"/>
</dbReference>
<dbReference type="SUPFAM" id="SSF53850">
    <property type="entry name" value="Periplasmic binding protein-like II"/>
    <property type="match status" value="1"/>
</dbReference>
<dbReference type="GO" id="GO:0032993">
    <property type="term" value="C:protein-DNA complex"/>
    <property type="evidence" value="ECO:0007669"/>
    <property type="project" value="TreeGrafter"/>
</dbReference>
<dbReference type="FunFam" id="1.10.10.10:FF:000001">
    <property type="entry name" value="LysR family transcriptional regulator"/>
    <property type="match status" value="1"/>
</dbReference>
<proteinExistence type="inferred from homology"/>
<dbReference type="Gene3D" id="1.10.10.10">
    <property type="entry name" value="Winged helix-like DNA-binding domain superfamily/Winged helix DNA-binding domain"/>
    <property type="match status" value="1"/>
</dbReference>
<dbReference type="OrthoDB" id="8807047at2"/>
<dbReference type="PRINTS" id="PR00039">
    <property type="entry name" value="HTHLYSR"/>
</dbReference>
<dbReference type="CDD" id="cd08414">
    <property type="entry name" value="PBP2_LTTR_aromatics_like"/>
    <property type="match status" value="1"/>
</dbReference>
<feature type="region of interest" description="Disordered" evidence="5">
    <location>
        <begin position="311"/>
        <end position="332"/>
    </location>
</feature>